<dbReference type="InterPro" id="IPR018365">
    <property type="entry name" value="Cell_cycle_FtsW-rel_CS"/>
</dbReference>
<evidence type="ECO:0000256" key="14">
    <source>
        <dbReference type="ARBA" id="ARBA00032370"/>
    </source>
</evidence>
<dbReference type="InterPro" id="IPR001182">
    <property type="entry name" value="FtsW/RodA"/>
</dbReference>
<dbReference type="GO" id="GO:0032153">
    <property type="term" value="C:cell division site"/>
    <property type="evidence" value="ECO:0007669"/>
    <property type="project" value="TreeGrafter"/>
</dbReference>
<evidence type="ECO:0000256" key="17">
    <source>
        <dbReference type="ARBA" id="ARBA00041185"/>
    </source>
</evidence>
<keyword evidence="4 24" id="KW-0132">Cell division</keyword>
<keyword evidence="10 23" id="KW-1133">Transmembrane helix</keyword>
<dbReference type="GO" id="GO:0071555">
    <property type="term" value="P:cell wall organization"/>
    <property type="evidence" value="ECO:0007669"/>
    <property type="project" value="UniProtKB-KW"/>
</dbReference>
<dbReference type="GO" id="GO:0005886">
    <property type="term" value="C:plasma membrane"/>
    <property type="evidence" value="ECO:0007669"/>
    <property type="project" value="UniProtKB-SubCell"/>
</dbReference>
<keyword evidence="25" id="KW-1185">Reference proteome</keyword>
<gene>
    <name evidence="24" type="ORF">EDC03_1683</name>
</gene>
<proteinExistence type="inferred from homology"/>
<evidence type="ECO:0000256" key="3">
    <source>
        <dbReference type="ARBA" id="ARBA00022475"/>
    </source>
</evidence>
<evidence type="ECO:0000256" key="2">
    <source>
        <dbReference type="ARBA" id="ARBA00004752"/>
    </source>
</evidence>
<dbReference type="NCBIfam" id="TIGR02614">
    <property type="entry name" value="ftsW"/>
    <property type="match status" value="1"/>
</dbReference>
<feature type="transmembrane region" description="Helical" evidence="23">
    <location>
        <begin position="220"/>
        <end position="238"/>
    </location>
</feature>
<comment type="catalytic activity">
    <reaction evidence="20">
        <text>[GlcNAc-(1-&gt;4)-Mur2Ac(oyl-L-Ala-gamma-D-Glu-L-Lys-D-Ala-D-Ala)](n)-di-trans,octa-cis-undecaprenyl diphosphate + beta-D-GlcNAc-(1-&gt;4)-Mur2Ac(oyl-L-Ala-gamma-D-Glu-L-Lys-D-Ala-D-Ala)-di-trans,octa-cis-undecaprenyl diphosphate = [GlcNAc-(1-&gt;4)-Mur2Ac(oyl-L-Ala-gamma-D-Glu-L-Lys-D-Ala-D-Ala)](n+1)-di-trans,octa-cis-undecaprenyl diphosphate + di-trans,octa-cis-undecaprenyl diphosphate + H(+)</text>
        <dbReference type="Rhea" id="RHEA:23708"/>
        <dbReference type="Rhea" id="RHEA-COMP:9602"/>
        <dbReference type="Rhea" id="RHEA-COMP:9603"/>
        <dbReference type="ChEBI" id="CHEBI:15378"/>
        <dbReference type="ChEBI" id="CHEBI:58405"/>
        <dbReference type="ChEBI" id="CHEBI:60033"/>
        <dbReference type="ChEBI" id="CHEBI:78435"/>
        <dbReference type="EC" id="2.4.99.28"/>
    </reaction>
</comment>
<dbReference type="RefSeq" id="WP_199720077.1">
    <property type="nucleotide sequence ID" value="NZ_RJKN01000004.1"/>
</dbReference>
<organism evidence="24 25">
    <name type="scientific">Pseudokineococcus lusitanus</name>
    <dbReference type="NCBI Taxonomy" id="763993"/>
    <lineage>
        <taxon>Bacteria</taxon>
        <taxon>Bacillati</taxon>
        <taxon>Actinomycetota</taxon>
        <taxon>Actinomycetes</taxon>
        <taxon>Kineosporiales</taxon>
        <taxon>Kineosporiaceae</taxon>
        <taxon>Pseudokineococcus</taxon>
    </lineage>
</organism>
<dbReference type="GO" id="GO:0051301">
    <property type="term" value="P:cell division"/>
    <property type="evidence" value="ECO:0007669"/>
    <property type="project" value="UniProtKB-KW"/>
</dbReference>
<evidence type="ECO:0000256" key="4">
    <source>
        <dbReference type="ARBA" id="ARBA00022618"/>
    </source>
</evidence>
<dbReference type="PANTHER" id="PTHR30474">
    <property type="entry name" value="CELL CYCLE PROTEIN"/>
    <property type="match status" value="1"/>
</dbReference>
<evidence type="ECO:0000256" key="12">
    <source>
        <dbReference type="ARBA" id="ARBA00023306"/>
    </source>
</evidence>
<evidence type="ECO:0000313" key="25">
    <source>
        <dbReference type="Proteomes" id="UP000276232"/>
    </source>
</evidence>
<keyword evidence="9" id="KW-0573">Peptidoglycan synthesis</keyword>
<feature type="compositionally biased region" description="Basic and acidic residues" evidence="22">
    <location>
        <begin position="10"/>
        <end position="20"/>
    </location>
</feature>
<feature type="transmembrane region" description="Helical" evidence="23">
    <location>
        <begin position="371"/>
        <end position="393"/>
    </location>
</feature>
<evidence type="ECO:0000256" key="5">
    <source>
        <dbReference type="ARBA" id="ARBA00022676"/>
    </source>
</evidence>
<keyword evidence="13" id="KW-0961">Cell wall biogenesis/degradation</keyword>
<evidence type="ECO:0000256" key="15">
    <source>
        <dbReference type="ARBA" id="ARBA00033270"/>
    </source>
</evidence>
<feature type="transmembrane region" description="Helical" evidence="23">
    <location>
        <begin position="296"/>
        <end position="322"/>
    </location>
</feature>
<comment type="pathway">
    <text evidence="2">Cell wall biogenesis; peptidoglycan biosynthesis.</text>
</comment>
<keyword evidence="11 23" id="KW-0472">Membrane</keyword>
<sequence>MALRTPPPARPREDDDAPSLRERVGGTVTHWVQRADTPATSFYLLAATTGVLVVLGLVMVLSSSSVESMEAGRSPYSQFTSQLVFAVLGVPLAYAASRVPVHVWKALAWPAVGLAACLQALVFTPLGVEVNGNRNWIGVGSFTLQPAEFVKLALAVWCAAVLVRKGPLLRDWRHVVVPVVPVGGFVLGLVLLGHDLGTGLVVMAVVVAALWVGGVPLKTLAVPGGALALVAGVLVLSSPNRMRRIGDWLSGDCDVLGACYQSAHGLAALAGGGVTGLGLGSSREKWSYLPEAHNDFIFSIIGEELGLVGTLLVLLLFAALAVGCMRVIRRHPDPFAKVATAGVMAWVVGQACINMAVVLGLLPVIGVPLPFVSSGGSALVATLLAMGVVLSFARTEPGAAELLATRAGVVRRSLVVAASARGGRRGAR</sequence>
<keyword evidence="8" id="KW-0133">Cell shape</keyword>
<keyword evidence="6" id="KW-0808">Transferase</keyword>
<evidence type="ECO:0000256" key="19">
    <source>
        <dbReference type="ARBA" id="ARBA00044770"/>
    </source>
</evidence>
<feature type="transmembrane region" description="Helical" evidence="23">
    <location>
        <begin position="343"/>
        <end position="365"/>
    </location>
</feature>
<evidence type="ECO:0000256" key="7">
    <source>
        <dbReference type="ARBA" id="ARBA00022692"/>
    </source>
</evidence>
<feature type="transmembrane region" description="Helical" evidence="23">
    <location>
        <begin position="76"/>
        <end position="95"/>
    </location>
</feature>
<accession>A0A3N1HKN2</accession>
<evidence type="ECO:0000256" key="11">
    <source>
        <dbReference type="ARBA" id="ARBA00023136"/>
    </source>
</evidence>
<dbReference type="FunCoup" id="A0A3N1HKN2">
    <property type="interactions" value="44"/>
</dbReference>
<dbReference type="AlphaFoldDB" id="A0A3N1HKN2"/>
<keyword evidence="3" id="KW-1003">Cell membrane</keyword>
<evidence type="ECO:0000256" key="23">
    <source>
        <dbReference type="SAM" id="Phobius"/>
    </source>
</evidence>
<feature type="region of interest" description="Disordered" evidence="22">
    <location>
        <begin position="1"/>
        <end position="20"/>
    </location>
</feature>
<evidence type="ECO:0000256" key="21">
    <source>
        <dbReference type="ARBA" id="ARBA00049966"/>
    </source>
</evidence>
<evidence type="ECO:0000256" key="20">
    <source>
        <dbReference type="ARBA" id="ARBA00049902"/>
    </source>
</evidence>
<evidence type="ECO:0000256" key="1">
    <source>
        <dbReference type="ARBA" id="ARBA00004651"/>
    </source>
</evidence>
<dbReference type="EC" id="2.4.99.28" evidence="19"/>
<feature type="transmembrane region" description="Helical" evidence="23">
    <location>
        <begin position="42"/>
        <end position="64"/>
    </location>
</feature>
<feature type="transmembrane region" description="Helical" evidence="23">
    <location>
        <begin position="107"/>
        <end position="126"/>
    </location>
</feature>
<evidence type="ECO:0000256" key="6">
    <source>
        <dbReference type="ARBA" id="ARBA00022679"/>
    </source>
</evidence>
<feature type="transmembrane region" description="Helical" evidence="23">
    <location>
        <begin position="175"/>
        <end position="192"/>
    </location>
</feature>
<evidence type="ECO:0000313" key="24">
    <source>
        <dbReference type="EMBL" id="ROP43088.1"/>
    </source>
</evidence>
<reference evidence="24 25" key="1">
    <citation type="journal article" date="2015" name="Stand. Genomic Sci.">
        <title>Genomic Encyclopedia of Bacterial and Archaeal Type Strains, Phase III: the genomes of soil and plant-associated and newly described type strains.</title>
        <authorList>
            <person name="Whitman W.B."/>
            <person name="Woyke T."/>
            <person name="Klenk H.P."/>
            <person name="Zhou Y."/>
            <person name="Lilburn T.G."/>
            <person name="Beck B.J."/>
            <person name="De Vos P."/>
            <person name="Vandamme P."/>
            <person name="Eisen J.A."/>
            <person name="Garrity G."/>
            <person name="Hugenholtz P."/>
            <person name="Kyrpides N.C."/>
        </authorList>
    </citation>
    <scope>NUCLEOTIDE SEQUENCE [LARGE SCALE GENOMIC DNA]</scope>
    <source>
        <strain evidence="24 25">CECT 7306</strain>
    </source>
</reference>
<dbReference type="PROSITE" id="PS00428">
    <property type="entry name" value="FTSW_RODA_SPOVE"/>
    <property type="match status" value="1"/>
</dbReference>
<protein>
    <recommendedName>
        <fullName evidence="17">Probable peptidoglycan glycosyltransferase FtsW</fullName>
        <ecNumber evidence="19">2.4.99.28</ecNumber>
    </recommendedName>
    <alternativeName>
        <fullName evidence="18">Cell division protein FtsW</fullName>
    </alternativeName>
    <alternativeName>
        <fullName evidence="15">Cell wall polymerase</fullName>
    </alternativeName>
    <alternativeName>
        <fullName evidence="14">Peptidoglycan polymerase</fullName>
    </alternativeName>
</protein>
<name>A0A3N1HKN2_9ACTN</name>
<dbReference type="PANTHER" id="PTHR30474:SF2">
    <property type="entry name" value="PEPTIDOGLYCAN GLYCOSYLTRANSFERASE FTSW-RELATED"/>
    <property type="match status" value="1"/>
</dbReference>
<comment type="similarity">
    <text evidence="16">Belongs to the SEDS family. FtsW subfamily.</text>
</comment>
<feature type="transmembrane region" description="Helical" evidence="23">
    <location>
        <begin position="198"/>
        <end position="215"/>
    </location>
</feature>
<dbReference type="InterPro" id="IPR013437">
    <property type="entry name" value="FtsW"/>
</dbReference>
<dbReference type="InParanoid" id="A0A3N1HKN2"/>
<evidence type="ECO:0000256" key="8">
    <source>
        <dbReference type="ARBA" id="ARBA00022960"/>
    </source>
</evidence>
<evidence type="ECO:0000256" key="9">
    <source>
        <dbReference type="ARBA" id="ARBA00022984"/>
    </source>
</evidence>
<keyword evidence="5" id="KW-0328">Glycosyltransferase</keyword>
<keyword evidence="7 23" id="KW-0812">Transmembrane</keyword>
<comment type="function">
    <text evidence="21">Peptidoglycan polymerase that is essential for cell division.</text>
</comment>
<evidence type="ECO:0000256" key="18">
    <source>
        <dbReference type="ARBA" id="ARBA00041418"/>
    </source>
</evidence>
<keyword evidence="12" id="KW-0131">Cell cycle</keyword>
<evidence type="ECO:0000256" key="13">
    <source>
        <dbReference type="ARBA" id="ARBA00023316"/>
    </source>
</evidence>
<dbReference type="Proteomes" id="UP000276232">
    <property type="component" value="Unassembled WGS sequence"/>
</dbReference>
<comment type="subcellular location">
    <subcellularLocation>
        <location evidence="1">Cell membrane</location>
        <topology evidence="1">Multi-pass membrane protein</topology>
    </subcellularLocation>
</comment>
<dbReference type="GO" id="GO:0009252">
    <property type="term" value="P:peptidoglycan biosynthetic process"/>
    <property type="evidence" value="ECO:0007669"/>
    <property type="project" value="UniProtKB-KW"/>
</dbReference>
<dbReference type="GO" id="GO:0015648">
    <property type="term" value="F:lipid-linked peptidoglycan transporter activity"/>
    <property type="evidence" value="ECO:0007669"/>
    <property type="project" value="TreeGrafter"/>
</dbReference>
<dbReference type="GO" id="GO:0008955">
    <property type="term" value="F:peptidoglycan glycosyltransferase activity"/>
    <property type="evidence" value="ECO:0007669"/>
    <property type="project" value="UniProtKB-EC"/>
</dbReference>
<evidence type="ECO:0000256" key="22">
    <source>
        <dbReference type="SAM" id="MobiDB-lite"/>
    </source>
</evidence>
<dbReference type="Pfam" id="PF01098">
    <property type="entry name" value="FTSW_RODA_SPOVE"/>
    <property type="match status" value="1"/>
</dbReference>
<dbReference type="GO" id="GO:0008360">
    <property type="term" value="P:regulation of cell shape"/>
    <property type="evidence" value="ECO:0007669"/>
    <property type="project" value="UniProtKB-KW"/>
</dbReference>
<evidence type="ECO:0000256" key="10">
    <source>
        <dbReference type="ARBA" id="ARBA00022989"/>
    </source>
</evidence>
<dbReference type="EMBL" id="RJKN01000004">
    <property type="protein sequence ID" value="ROP43088.1"/>
    <property type="molecule type" value="Genomic_DNA"/>
</dbReference>
<evidence type="ECO:0000256" key="16">
    <source>
        <dbReference type="ARBA" id="ARBA00038053"/>
    </source>
</evidence>
<comment type="caution">
    <text evidence="24">The sequence shown here is derived from an EMBL/GenBank/DDBJ whole genome shotgun (WGS) entry which is preliminary data.</text>
</comment>